<reference evidence="2" key="1">
    <citation type="submission" date="2022-11" db="UniProtKB">
        <authorList>
            <consortium name="WormBaseParasite"/>
        </authorList>
    </citation>
    <scope>IDENTIFICATION</scope>
</reference>
<dbReference type="WBParaSite" id="ES5_v2.g10125.t1">
    <property type="protein sequence ID" value="ES5_v2.g10125.t1"/>
    <property type="gene ID" value="ES5_v2.g10125"/>
</dbReference>
<proteinExistence type="predicted"/>
<accession>A0AC34EZJ8</accession>
<sequence>MGHYLGGFCHFCFSVVVLEETMFHSFISSSVITAFLLLFSITFSVSNAGYLGGRAFITGKPSYKSGPCYIVEGLETCPIGYTPCILGRCYYFPDHPSVVHKKNETA</sequence>
<protein>
    <submittedName>
        <fullName evidence="2">Uncharacterized protein</fullName>
    </submittedName>
</protein>
<evidence type="ECO:0000313" key="1">
    <source>
        <dbReference type="Proteomes" id="UP000887579"/>
    </source>
</evidence>
<organism evidence="1 2">
    <name type="scientific">Panagrolaimus sp. ES5</name>
    <dbReference type="NCBI Taxonomy" id="591445"/>
    <lineage>
        <taxon>Eukaryota</taxon>
        <taxon>Metazoa</taxon>
        <taxon>Ecdysozoa</taxon>
        <taxon>Nematoda</taxon>
        <taxon>Chromadorea</taxon>
        <taxon>Rhabditida</taxon>
        <taxon>Tylenchina</taxon>
        <taxon>Panagrolaimomorpha</taxon>
        <taxon>Panagrolaimoidea</taxon>
        <taxon>Panagrolaimidae</taxon>
        <taxon>Panagrolaimus</taxon>
    </lineage>
</organism>
<dbReference type="Proteomes" id="UP000887579">
    <property type="component" value="Unplaced"/>
</dbReference>
<name>A0AC34EZJ8_9BILA</name>
<evidence type="ECO:0000313" key="2">
    <source>
        <dbReference type="WBParaSite" id="ES5_v2.g10125.t1"/>
    </source>
</evidence>